<protein>
    <submittedName>
        <fullName evidence="4">SDR family oxidoreductase</fullName>
    </submittedName>
</protein>
<dbReference type="AlphaFoldDB" id="A0A9D1GN37"/>
<comment type="similarity">
    <text evidence="1 3">Belongs to the short-chain dehydrogenases/reductases (SDR) family.</text>
</comment>
<dbReference type="PRINTS" id="PR00081">
    <property type="entry name" value="GDHRDH"/>
</dbReference>
<comment type="caution">
    <text evidence="4">The sequence shown here is derived from an EMBL/GenBank/DDBJ whole genome shotgun (WGS) entry which is preliminary data.</text>
</comment>
<proteinExistence type="inferred from homology"/>
<dbReference type="SUPFAM" id="SSF51735">
    <property type="entry name" value="NAD(P)-binding Rossmann-fold domains"/>
    <property type="match status" value="1"/>
</dbReference>
<sequence length="269" mass="29609">MNPTQMVILITGISSGFGKAMAGRLSSEGHKVYGTCRRKVEHIPGVTYISAEVTDDAQVEAAVRQVVDAEGRIDVFVNNAGMGIGGPLEFNSIEEARRQMDVNWLGMVRFLHFVVPVMRRQGGGKIICLSSIGGLMGLPFQGLYSASKFAIEGYCEALRLETKAFGIKVVVVEPGDFSTGFTAQRKSVADPEAYKVYRTYAKSLESIEHDESSGLKPEFLAKKISKIVRKRNPRYSYVVATLEQRLSVLLKAVLPPSWFAAILSSYYKL</sequence>
<dbReference type="InterPro" id="IPR036291">
    <property type="entry name" value="NAD(P)-bd_dom_sf"/>
</dbReference>
<name>A0A9D1GN37_9BACT</name>
<reference evidence="4" key="2">
    <citation type="journal article" date="2021" name="PeerJ">
        <title>Extensive microbial diversity within the chicken gut microbiome revealed by metagenomics and culture.</title>
        <authorList>
            <person name="Gilroy R."/>
            <person name="Ravi A."/>
            <person name="Getino M."/>
            <person name="Pursley I."/>
            <person name="Horton D.L."/>
            <person name="Alikhan N.F."/>
            <person name="Baker D."/>
            <person name="Gharbi K."/>
            <person name="Hall N."/>
            <person name="Watson M."/>
            <person name="Adriaenssens E.M."/>
            <person name="Foster-Nyarko E."/>
            <person name="Jarju S."/>
            <person name="Secka A."/>
            <person name="Antonio M."/>
            <person name="Oren A."/>
            <person name="Chaudhuri R.R."/>
            <person name="La Ragione R."/>
            <person name="Hildebrand F."/>
            <person name="Pallen M.J."/>
        </authorList>
    </citation>
    <scope>NUCLEOTIDE SEQUENCE</scope>
    <source>
        <strain evidence="4">ChiHecec2B26-709</strain>
    </source>
</reference>
<dbReference type="PANTHER" id="PTHR43976:SF16">
    <property type="entry name" value="SHORT-CHAIN DEHYDROGENASE_REDUCTASE FAMILY PROTEIN"/>
    <property type="match status" value="1"/>
</dbReference>
<dbReference type="Proteomes" id="UP000886881">
    <property type="component" value="Unassembled WGS sequence"/>
</dbReference>
<dbReference type="PROSITE" id="PS00061">
    <property type="entry name" value="ADH_SHORT"/>
    <property type="match status" value="1"/>
</dbReference>
<dbReference type="Gene3D" id="3.40.50.720">
    <property type="entry name" value="NAD(P)-binding Rossmann-like Domain"/>
    <property type="match status" value="1"/>
</dbReference>
<evidence type="ECO:0000256" key="1">
    <source>
        <dbReference type="ARBA" id="ARBA00006484"/>
    </source>
</evidence>
<accession>A0A9D1GN37</accession>
<gene>
    <name evidence="4" type="ORF">IAC35_00800</name>
</gene>
<evidence type="ECO:0000313" key="4">
    <source>
        <dbReference type="EMBL" id="HIT46377.1"/>
    </source>
</evidence>
<evidence type="ECO:0000313" key="5">
    <source>
        <dbReference type="Proteomes" id="UP000886881"/>
    </source>
</evidence>
<dbReference type="InterPro" id="IPR051911">
    <property type="entry name" value="SDR_oxidoreductase"/>
</dbReference>
<dbReference type="PRINTS" id="PR00080">
    <property type="entry name" value="SDRFAMILY"/>
</dbReference>
<dbReference type="Pfam" id="PF00106">
    <property type="entry name" value="adh_short"/>
    <property type="match status" value="1"/>
</dbReference>
<dbReference type="EMBL" id="DVLC01000015">
    <property type="protein sequence ID" value="HIT46377.1"/>
    <property type="molecule type" value="Genomic_DNA"/>
</dbReference>
<dbReference type="PANTHER" id="PTHR43976">
    <property type="entry name" value="SHORT CHAIN DEHYDROGENASE"/>
    <property type="match status" value="1"/>
</dbReference>
<dbReference type="InterPro" id="IPR020904">
    <property type="entry name" value="Sc_DH/Rdtase_CS"/>
</dbReference>
<dbReference type="InterPro" id="IPR002347">
    <property type="entry name" value="SDR_fam"/>
</dbReference>
<evidence type="ECO:0000256" key="3">
    <source>
        <dbReference type="RuleBase" id="RU000363"/>
    </source>
</evidence>
<reference evidence="4" key="1">
    <citation type="submission" date="2020-10" db="EMBL/GenBank/DDBJ databases">
        <authorList>
            <person name="Gilroy R."/>
        </authorList>
    </citation>
    <scope>NUCLEOTIDE SEQUENCE</scope>
    <source>
        <strain evidence="4">ChiHecec2B26-709</strain>
    </source>
</reference>
<dbReference type="CDD" id="cd05374">
    <property type="entry name" value="17beta-HSD-like_SDR_c"/>
    <property type="match status" value="1"/>
</dbReference>
<evidence type="ECO:0000256" key="2">
    <source>
        <dbReference type="ARBA" id="ARBA00023002"/>
    </source>
</evidence>
<keyword evidence="2" id="KW-0560">Oxidoreductase</keyword>
<organism evidence="4 5">
    <name type="scientific">Candidatus Cryptobacteroides merdipullorum</name>
    <dbReference type="NCBI Taxonomy" id="2840771"/>
    <lineage>
        <taxon>Bacteria</taxon>
        <taxon>Pseudomonadati</taxon>
        <taxon>Bacteroidota</taxon>
        <taxon>Bacteroidia</taxon>
        <taxon>Bacteroidales</taxon>
        <taxon>Candidatus Cryptobacteroides</taxon>
    </lineage>
</organism>
<dbReference type="GO" id="GO:0016491">
    <property type="term" value="F:oxidoreductase activity"/>
    <property type="evidence" value="ECO:0007669"/>
    <property type="project" value="UniProtKB-KW"/>
</dbReference>